<feature type="compositionally biased region" description="Low complexity" evidence="1">
    <location>
        <begin position="113"/>
        <end position="134"/>
    </location>
</feature>
<dbReference type="AlphaFoldDB" id="A0A1J7IEF9"/>
<evidence type="ECO:0000313" key="3">
    <source>
        <dbReference type="Proteomes" id="UP000182658"/>
    </source>
</evidence>
<name>A0A1J7IEF9_9PEZI</name>
<sequence>MYGDETPQVQNAPHLQIRNRLPNVFFPGQAHHLTEASHHPTPIITVTRCPPSVARHPISTPSAPTPSAPTPSAPTLFPQPSTQSHIPFTHRPTLPLSPPILITRHPSPIITRHPSSPVTHHHPSPIITRHPSPIIHHHPIPANPLPTPSTPRQNLCLPNGLKEETRHQGVSDDSSLEPPSHPPPWPGPQKENPPKRKLQNPLSLPNGLIGSLAGGVPAHPAPSPAHYLGVLNVPSRAPAPPAALLTSLPPEMPKLANPPTLPPPSRIDGWKDAGKKCC</sequence>
<accession>A0A1J7IEF9</accession>
<keyword evidence="3" id="KW-1185">Reference proteome</keyword>
<feature type="region of interest" description="Disordered" evidence="1">
    <location>
        <begin position="233"/>
        <end position="278"/>
    </location>
</feature>
<feature type="compositionally biased region" description="Basic and acidic residues" evidence="1">
    <location>
        <begin position="268"/>
        <end position="278"/>
    </location>
</feature>
<feature type="compositionally biased region" description="Low complexity" evidence="1">
    <location>
        <begin position="242"/>
        <end position="258"/>
    </location>
</feature>
<reference evidence="2 3" key="1">
    <citation type="submission" date="2016-10" db="EMBL/GenBank/DDBJ databases">
        <title>Draft genome sequence of Coniochaeta ligniaria NRRL30616, a lignocellulolytic fungus for bioabatement of inhibitors in plant biomass hydrolysates.</title>
        <authorList>
            <consortium name="DOE Joint Genome Institute"/>
            <person name="Jimenez D.J."/>
            <person name="Hector R.E."/>
            <person name="Riley R."/>
            <person name="Sun H."/>
            <person name="Grigoriev I.V."/>
            <person name="Van Elsas J.D."/>
            <person name="Nichols N.N."/>
        </authorList>
    </citation>
    <scope>NUCLEOTIDE SEQUENCE [LARGE SCALE GENOMIC DNA]</scope>
    <source>
        <strain evidence="2 3">NRRL 30616</strain>
    </source>
</reference>
<feature type="compositionally biased region" description="Pro residues" evidence="1">
    <location>
        <begin position="63"/>
        <end position="72"/>
    </location>
</feature>
<proteinExistence type="predicted"/>
<evidence type="ECO:0000313" key="2">
    <source>
        <dbReference type="EMBL" id="OIW26087.1"/>
    </source>
</evidence>
<feature type="region of interest" description="Disordered" evidence="1">
    <location>
        <begin position="106"/>
        <end position="206"/>
    </location>
</feature>
<dbReference type="InParanoid" id="A0A1J7IEF9"/>
<protein>
    <submittedName>
        <fullName evidence="2">Uncharacterized protein</fullName>
    </submittedName>
</protein>
<organism evidence="2 3">
    <name type="scientific">Coniochaeta ligniaria NRRL 30616</name>
    <dbReference type="NCBI Taxonomy" id="1408157"/>
    <lineage>
        <taxon>Eukaryota</taxon>
        <taxon>Fungi</taxon>
        <taxon>Dikarya</taxon>
        <taxon>Ascomycota</taxon>
        <taxon>Pezizomycotina</taxon>
        <taxon>Sordariomycetes</taxon>
        <taxon>Sordariomycetidae</taxon>
        <taxon>Coniochaetales</taxon>
        <taxon>Coniochaetaceae</taxon>
        <taxon>Coniochaeta</taxon>
    </lineage>
</organism>
<dbReference type="Proteomes" id="UP000182658">
    <property type="component" value="Unassembled WGS sequence"/>
</dbReference>
<dbReference type="EMBL" id="KV875101">
    <property type="protein sequence ID" value="OIW26087.1"/>
    <property type="molecule type" value="Genomic_DNA"/>
</dbReference>
<feature type="compositionally biased region" description="Basic and acidic residues" evidence="1">
    <location>
        <begin position="161"/>
        <end position="170"/>
    </location>
</feature>
<feature type="region of interest" description="Disordered" evidence="1">
    <location>
        <begin position="53"/>
        <end position="72"/>
    </location>
</feature>
<gene>
    <name evidence="2" type="ORF">CONLIGDRAFT_708983</name>
</gene>
<evidence type="ECO:0000256" key="1">
    <source>
        <dbReference type="SAM" id="MobiDB-lite"/>
    </source>
</evidence>